<proteinExistence type="inferred from homology"/>
<evidence type="ECO:0000313" key="8">
    <source>
        <dbReference type="Proteomes" id="UP000316080"/>
    </source>
</evidence>
<dbReference type="GO" id="GO:0005737">
    <property type="term" value="C:cytoplasm"/>
    <property type="evidence" value="ECO:0007669"/>
    <property type="project" value="UniProtKB-SubCell"/>
</dbReference>
<dbReference type="Pfam" id="PF02700">
    <property type="entry name" value="PurS"/>
    <property type="match status" value="1"/>
</dbReference>
<keyword evidence="4 6" id="KW-0658">Purine biosynthesis</keyword>
<comment type="subunit">
    <text evidence="6">Part of the FGAM synthase complex composed of 1 PurL, 1 PurQ and 2 PurS subunits.</text>
</comment>
<sequence>MKVKIEVKLKKGYFDPEGEVVANSLRDLGFSLKSVRVSKVYTIDMDVNDVNEGIKKAQEMCRKLLANPVKDDFSIEVLSDEDN</sequence>
<comment type="catalytic activity">
    <reaction evidence="6">
        <text>N(2)-formyl-N(1)-(5-phospho-beta-D-ribosyl)glycinamide + L-glutamine + ATP + H2O = 2-formamido-N(1)-(5-O-phospho-beta-D-ribosyl)acetamidine + L-glutamate + ADP + phosphate + H(+)</text>
        <dbReference type="Rhea" id="RHEA:17129"/>
        <dbReference type="ChEBI" id="CHEBI:15377"/>
        <dbReference type="ChEBI" id="CHEBI:15378"/>
        <dbReference type="ChEBI" id="CHEBI:29985"/>
        <dbReference type="ChEBI" id="CHEBI:30616"/>
        <dbReference type="ChEBI" id="CHEBI:43474"/>
        <dbReference type="ChEBI" id="CHEBI:58359"/>
        <dbReference type="ChEBI" id="CHEBI:147286"/>
        <dbReference type="ChEBI" id="CHEBI:147287"/>
        <dbReference type="ChEBI" id="CHEBI:456216"/>
        <dbReference type="EC" id="6.3.5.3"/>
    </reaction>
</comment>
<evidence type="ECO:0000256" key="2">
    <source>
        <dbReference type="ARBA" id="ARBA00022598"/>
    </source>
</evidence>
<dbReference type="EMBL" id="RXIH01000024">
    <property type="protein sequence ID" value="RZN56416.1"/>
    <property type="molecule type" value="Genomic_DNA"/>
</dbReference>
<dbReference type="HAMAP" id="MF_01926">
    <property type="entry name" value="PurS"/>
    <property type="match status" value="1"/>
</dbReference>
<dbReference type="GO" id="GO:0005524">
    <property type="term" value="F:ATP binding"/>
    <property type="evidence" value="ECO:0007669"/>
    <property type="project" value="UniProtKB-UniRule"/>
</dbReference>
<accession>A0A520KFR3</accession>
<reference evidence="7 8" key="1">
    <citation type="journal article" date="2019" name="Nat. Microbiol.">
        <title>Wide diversity of methane and short-chain alkane metabolisms in uncultured archaea.</title>
        <authorList>
            <person name="Borrel G."/>
            <person name="Adam P.S."/>
            <person name="McKay L.J."/>
            <person name="Chen L.X."/>
            <person name="Sierra-Garcia I.N."/>
            <person name="Sieber C.M."/>
            <person name="Letourneur Q."/>
            <person name="Ghozlane A."/>
            <person name="Andersen G.L."/>
            <person name="Li W.J."/>
            <person name="Hallam S.J."/>
            <person name="Muyzer G."/>
            <person name="de Oliveira V.M."/>
            <person name="Inskeep W.P."/>
            <person name="Banfield J.F."/>
            <person name="Gribaldo S."/>
        </authorList>
    </citation>
    <scope>NUCLEOTIDE SEQUENCE [LARGE SCALE GENOMIC DNA]</scope>
    <source>
        <strain evidence="7">Verst-YHS</strain>
    </source>
</reference>
<dbReference type="UniPathway" id="UPA00074">
    <property type="reaction ID" value="UER00128"/>
</dbReference>
<comment type="function">
    <text evidence="6">Part of the phosphoribosylformylglycinamidine synthase complex involved in the purines biosynthetic pathway. Catalyzes the ATP-dependent conversion of formylglycinamide ribonucleotide (FGAR) and glutamine to yield formylglycinamidine ribonucleotide (FGAM) and glutamate. The FGAM synthase complex is composed of three subunits. PurQ produces an ammonia molecule by converting glutamine to glutamate. PurL transfers the ammonia molecule to FGAR to form FGAM in an ATP-dependent manner. PurS interacts with PurQ and PurL and is thought to assist in the transfer of the ammonia molecule from PurQ to PurL.</text>
</comment>
<dbReference type="PANTHER" id="PTHR34696">
    <property type="entry name" value="PHOSPHORIBOSYLFORMYLGLYCINAMIDINE SYNTHASE SUBUNIT PURS"/>
    <property type="match status" value="1"/>
</dbReference>
<evidence type="ECO:0000256" key="3">
    <source>
        <dbReference type="ARBA" id="ARBA00022741"/>
    </source>
</evidence>
<keyword evidence="2 6" id="KW-0436">Ligase</keyword>
<comment type="caution">
    <text evidence="7">The sequence shown here is derived from an EMBL/GenBank/DDBJ whole genome shotgun (WGS) entry which is preliminary data.</text>
</comment>
<protein>
    <recommendedName>
        <fullName evidence="6">Phosphoribosylformylglycinamidine synthase subunit PurS</fullName>
        <shortName evidence="6">FGAM synthase</shortName>
        <ecNumber evidence="6">6.3.5.3</ecNumber>
    </recommendedName>
    <alternativeName>
        <fullName evidence="6">Formylglycinamide ribonucleotide amidotransferase subunit III</fullName>
        <shortName evidence="6">FGAR amidotransferase III</shortName>
        <shortName evidence="6">FGAR-AT III</shortName>
    </alternativeName>
    <alternativeName>
        <fullName evidence="6">Phosphoribosylformylglycinamidine synthase subunit III</fullName>
    </alternativeName>
</protein>
<dbReference type="GO" id="GO:0004642">
    <property type="term" value="F:phosphoribosylformylglycinamidine synthase activity"/>
    <property type="evidence" value="ECO:0007669"/>
    <property type="project" value="UniProtKB-UniRule"/>
</dbReference>
<evidence type="ECO:0000256" key="5">
    <source>
        <dbReference type="ARBA" id="ARBA00022840"/>
    </source>
</evidence>
<dbReference type="InterPro" id="IPR036604">
    <property type="entry name" value="PurS-like_sf"/>
</dbReference>
<evidence type="ECO:0000256" key="1">
    <source>
        <dbReference type="ARBA" id="ARBA00022490"/>
    </source>
</evidence>
<dbReference type="NCBIfam" id="TIGR00302">
    <property type="entry name" value="phosphoribosylformylglycinamidine synthase subunit PurS"/>
    <property type="match status" value="1"/>
</dbReference>
<evidence type="ECO:0000256" key="6">
    <source>
        <dbReference type="HAMAP-Rule" id="MF_01926"/>
    </source>
</evidence>
<comment type="similarity">
    <text evidence="6">Belongs to the PurS family.</text>
</comment>
<dbReference type="AlphaFoldDB" id="A0A520KFR3"/>
<dbReference type="GO" id="GO:0006189">
    <property type="term" value="P:'de novo' IMP biosynthetic process"/>
    <property type="evidence" value="ECO:0007669"/>
    <property type="project" value="UniProtKB-UniRule"/>
</dbReference>
<name>A0A520KFR3_9CREN</name>
<keyword evidence="1 6" id="KW-0963">Cytoplasm</keyword>
<dbReference type="EC" id="6.3.5.3" evidence="6"/>
<organism evidence="7 8">
    <name type="scientific">Thermoproteota archaeon</name>
    <dbReference type="NCBI Taxonomy" id="2056631"/>
    <lineage>
        <taxon>Archaea</taxon>
        <taxon>Thermoproteota</taxon>
    </lineage>
</organism>
<keyword evidence="5 6" id="KW-0067">ATP-binding</keyword>
<evidence type="ECO:0000256" key="4">
    <source>
        <dbReference type="ARBA" id="ARBA00022755"/>
    </source>
</evidence>
<dbReference type="SUPFAM" id="SSF82697">
    <property type="entry name" value="PurS-like"/>
    <property type="match status" value="1"/>
</dbReference>
<dbReference type="Proteomes" id="UP000316080">
    <property type="component" value="Unassembled WGS sequence"/>
</dbReference>
<comment type="pathway">
    <text evidence="6">Purine metabolism; IMP biosynthesis via de novo pathway; 5-amino-1-(5-phospho-D-ribosyl)imidazole from N(2)-formyl-N(1)-(5-phospho-D-ribosyl)glycinamide: step 1/2.</text>
</comment>
<dbReference type="InterPro" id="IPR003850">
    <property type="entry name" value="PurS"/>
</dbReference>
<dbReference type="Gene3D" id="3.30.1280.10">
    <property type="entry name" value="Phosphoribosylformylglycinamidine synthase subunit PurS"/>
    <property type="match status" value="1"/>
</dbReference>
<evidence type="ECO:0000313" key="7">
    <source>
        <dbReference type="EMBL" id="RZN56416.1"/>
    </source>
</evidence>
<dbReference type="PANTHER" id="PTHR34696:SF1">
    <property type="entry name" value="PHOSPHORIBOSYLFORMYLGLYCINAMIDINE SYNTHASE SUBUNIT PURS"/>
    <property type="match status" value="1"/>
</dbReference>
<keyword evidence="3 6" id="KW-0547">Nucleotide-binding</keyword>
<comment type="subcellular location">
    <subcellularLocation>
        <location evidence="6">Cytoplasm</location>
    </subcellularLocation>
</comment>
<gene>
    <name evidence="6 7" type="primary">purS</name>
    <name evidence="7" type="ORF">EF809_02805</name>
</gene>